<protein>
    <recommendedName>
        <fullName evidence="3">MULE transposase domain-containing protein</fullName>
    </recommendedName>
</protein>
<evidence type="ECO:0000313" key="2">
    <source>
        <dbReference type="Proteomes" id="UP001458880"/>
    </source>
</evidence>
<gene>
    <name evidence="1" type="ORF">QE152_g33060</name>
</gene>
<proteinExistence type="predicted"/>
<evidence type="ECO:0000313" key="1">
    <source>
        <dbReference type="EMBL" id="KAK9695157.1"/>
    </source>
</evidence>
<sequence length="161" mass="18507">MLQKIKDLCPTAATSTIMINFERATVNAIRQSVYRQVQISGLKEQYDNDTDFALKIRFLNALAFILLKPVVEAFEELCSNDVFRHKAQNVVDYFKDAWIGCPERRSRRRRPSIFNHSMWNCFQSAAAGMPKTNNSVEGWHRSLESQISASHPSIWKVLEGI</sequence>
<evidence type="ECO:0008006" key="3">
    <source>
        <dbReference type="Google" id="ProtNLM"/>
    </source>
</evidence>
<dbReference type="Proteomes" id="UP001458880">
    <property type="component" value="Unassembled WGS sequence"/>
</dbReference>
<keyword evidence="2" id="KW-1185">Reference proteome</keyword>
<accession>A0AAW1IY94</accession>
<organism evidence="1 2">
    <name type="scientific">Popillia japonica</name>
    <name type="common">Japanese beetle</name>
    <dbReference type="NCBI Taxonomy" id="7064"/>
    <lineage>
        <taxon>Eukaryota</taxon>
        <taxon>Metazoa</taxon>
        <taxon>Ecdysozoa</taxon>
        <taxon>Arthropoda</taxon>
        <taxon>Hexapoda</taxon>
        <taxon>Insecta</taxon>
        <taxon>Pterygota</taxon>
        <taxon>Neoptera</taxon>
        <taxon>Endopterygota</taxon>
        <taxon>Coleoptera</taxon>
        <taxon>Polyphaga</taxon>
        <taxon>Scarabaeiformia</taxon>
        <taxon>Scarabaeidae</taxon>
        <taxon>Rutelinae</taxon>
        <taxon>Popillia</taxon>
    </lineage>
</organism>
<dbReference type="EMBL" id="JASPKY010000490">
    <property type="protein sequence ID" value="KAK9695157.1"/>
    <property type="molecule type" value="Genomic_DNA"/>
</dbReference>
<name>A0AAW1IY94_POPJA</name>
<comment type="caution">
    <text evidence="1">The sequence shown here is derived from an EMBL/GenBank/DDBJ whole genome shotgun (WGS) entry which is preliminary data.</text>
</comment>
<dbReference type="AlphaFoldDB" id="A0AAW1IY94"/>
<reference evidence="1 2" key="1">
    <citation type="journal article" date="2024" name="BMC Genomics">
        <title>De novo assembly and annotation of Popillia japonica's genome with initial clues to its potential as an invasive pest.</title>
        <authorList>
            <person name="Cucini C."/>
            <person name="Boschi S."/>
            <person name="Funari R."/>
            <person name="Cardaioli E."/>
            <person name="Iannotti N."/>
            <person name="Marturano G."/>
            <person name="Paoli F."/>
            <person name="Bruttini M."/>
            <person name="Carapelli A."/>
            <person name="Frati F."/>
            <person name="Nardi F."/>
        </authorList>
    </citation>
    <scope>NUCLEOTIDE SEQUENCE [LARGE SCALE GENOMIC DNA]</scope>
    <source>
        <strain evidence="1">DMR45628</strain>
    </source>
</reference>